<evidence type="ECO:0000256" key="1">
    <source>
        <dbReference type="ARBA" id="ARBA00004123"/>
    </source>
</evidence>
<dbReference type="AlphaFoldDB" id="M4EBE3"/>
<dbReference type="InParanoid" id="M4EBE3"/>
<dbReference type="EnsemblPlants" id="Bra026102.1">
    <property type="protein sequence ID" value="Bra026102.1-P"/>
    <property type="gene ID" value="Bra026102"/>
</dbReference>
<keyword evidence="2" id="KW-0539">Nucleus</keyword>
<dbReference type="PANTHER" id="PTHR33137">
    <property type="entry name" value="MEDIATOR OF RNA POLYMERASE II TRANSCRIPTION SUBUNIT 15A-RELATED"/>
    <property type="match status" value="1"/>
</dbReference>
<accession>M4EBE3</accession>
<reference evidence="4 5" key="1">
    <citation type="journal article" date="2011" name="Nat. Genet.">
        <title>The genome of the mesopolyploid crop species Brassica rapa.</title>
        <authorList>
            <consortium name="Brassica rapa Genome Sequencing Project Consortium"/>
            <person name="Wang X."/>
            <person name="Wang H."/>
            <person name="Wang J."/>
            <person name="Sun R."/>
            <person name="Wu J."/>
            <person name="Liu S."/>
            <person name="Bai Y."/>
            <person name="Mun J.H."/>
            <person name="Bancroft I."/>
            <person name="Cheng F."/>
            <person name="Huang S."/>
            <person name="Li X."/>
            <person name="Hua W."/>
            <person name="Wang J."/>
            <person name="Wang X."/>
            <person name="Freeling M."/>
            <person name="Pires J.C."/>
            <person name="Paterson A.H."/>
            <person name="Chalhoub B."/>
            <person name="Wang B."/>
            <person name="Hayward A."/>
            <person name="Sharpe A.G."/>
            <person name="Park B.S."/>
            <person name="Weisshaar B."/>
            <person name="Liu B."/>
            <person name="Li B."/>
            <person name="Liu B."/>
            <person name="Tong C."/>
            <person name="Song C."/>
            <person name="Duran C."/>
            <person name="Peng C."/>
            <person name="Geng C."/>
            <person name="Koh C."/>
            <person name="Lin C."/>
            <person name="Edwards D."/>
            <person name="Mu D."/>
            <person name="Shen D."/>
            <person name="Soumpourou E."/>
            <person name="Li F."/>
            <person name="Fraser F."/>
            <person name="Conant G."/>
            <person name="Lassalle G."/>
            <person name="King G.J."/>
            <person name="Bonnema G."/>
            <person name="Tang H."/>
            <person name="Wang H."/>
            <person name="Belcram H."/>
            <person name="Zhou H."/>
            <person name="Hirakawa H."/>
            <person name="Abe H."/>
            <person name="Guo H."/>
            <person name="Wang H."/>
            <person name="Jin H."/>
            <person name="Parkin I.A."/>
            <person name="Batley J."/>
            <person name="Kim J.S."/>
            <person name="Just J."/>
            <person name="Li J."/>
            <person name="Xu J."/>
            <person name="Deng J."/>
            <person name="Kim J.A."/>
            <person name="Li J."/>
            <person name="Yu J."/>
            <person name="Meng J."/>
            <person name="Wang J."/>
            <person name="Min J."/>
            <person name="Poulain J."/>
            <person name="Wang J."/>
            <person name="Hatakeyama K."/>
            <person name="Wu K."/>
            <person name="Wang L."/>
            <person name="Fang L."/>
            <person name="Trick M."/>
            <person name="Links M.G."/>
            <person name="Zhao M."/>
            <person name="Jin M."/>
            <person name="Ramchiary N."/>
            <person name="Drou N."/>
            <person name="Berkman P.J."/>
            <person name="Cai Q."/>
            <person name="Huang Q."/>
            <person name="Li R."/>
            <person name="Tabata S."/>
            <person name="Cheng S."/>
            <person name="Zhang S."/>
            <person name="Zhang S."/>
            <person name="Huang S."/>
            <person name="Sato S."/>
            <person name="Sun S."/>
            <person name="Kwon S.J."/>
            <person name="Choi S.R."/>
            <person name="Lee T.H."/>
            <person name="Fan W."/>
            <person name="Zhao X."/>
            <person name="Tan X."/>
            <person name="Xu X."/>
            <person name="Wang Y."/>
            <person name="Qiu Y."/>
            <person name="Yin Y."/>
            <person name="Li Y."/>
            <person name="Du Y."/>
            <person name="Liao Y."/>
            <person name="Lim Y."/>
            <person name="Narusaka Y."/>
            <person name="Wang Y."/>
            <person name="Wang Z."/>
            <person name="Li Z."/>
            <person name="Wang Z."/>
            <person name="Xiong Z."/>
            <person name="Zhang Z."/>
        </authorList>
    </citation>
    <scope>NUCLEOTIDE SEQUENCE [LARGE SCALE GENOMIC DNA]</scope>
    <source>
        <strain evidence="4 5">cv. Chiifu-401-42</strain>
    </source>
</reference>
<evidence type="ECO:0000259" key="3">
    <source>
        <dbReference type="Pfam" id="PF16987"/>
    </source>
</evidence>
<dbReference type="OMA" id="GCAANPM"/>
<evidence type="ECO:0000313" key="5">
    <source>
        <dbReference type="Proteomes" id="UP000011750"/>
    </source>
</evidence>
<dbReference type="Pfam" id="PF16987">
    <property type="entry name" value="KIX_2"/>
    <property type="match status" value="1"/>
</dbReference>
<reference evidence="4" key="3">
    <citation type="submission" date="2023-03" db="UniProtKB">
        <authorList>
            <consortium name="EnsemblPlants"/>
        </authorList>
    </citation>
    <scope>IDENTIFICATION</scope>
    <source>
        <strain evidence="4">cv. Chiifu-401-42</strain>
    </source>
</reference>
<dbReference type="PANTHER" id="PTHR33137:SF4">
    <property type="entry name" value="MEDIATOR OF RNA POLYMERASE II TRANSCRIPTION SUBUNIT 15A-RELATED"/>
    <property type="match status" value="1"/>
</dbReference>
<dbReference type="InterPro" id="IPR036546">
    <property type="entry name" value="MED15_KIX"/>
</dbReference>
<sequence length="159" mass="17824">MLCGYLMDNNNLIPSLPKGEPAMDTCDWRAQLPSDSREKIIGKIMETLRKQLPYSGTEEIKELRRIASRFEERIFGCAANPMLTMETTKLQSAASSYSLPLNPGWHQMTIEGPIKAEPAVNTSDWRTCLPPDSLCTVCLSLRNSSYLCLLQSQLKAKVL</sequence>
<dbReference type="STRING" id="51351.M4EBE3"/>
<evidence type="ECO:0000313" key="4">
    <source>
        <dbReference type="EnsemblPlants" id="Bra026102.1-P"/>
    </source>
</evidence>
<dbReference type="HOGENOM" id="CLU_1663245_0_0_1"/>
<dbReference type="InterPro" id="IPR036529">
    <property type="entry name" value="KIX_dom_sf"/>
</dbReference>
<dbReference type="Gramene" id="Bra026102.1">
    <property type="protein sequence ID" value="Bra026102.1-P"/>
    <property type="gene ID" value="Bra026102"/>
</dbReference>
<dbReference type="InterPro" id="IPR044661">
    <property type="entry name" value="MED15a/b/c-like"/>
</dbReference>
<dbReference type="GO" id="GO:0003713">
    <property type="term" value="F:transcription coactivator activity"/>
    <property type="evidence" value="ECO:0007669"/>
    <property type="project" value="InterPro"/>
</dbReference>
<name>M4EBE3_BRACM</name>
<evidence type="ECO:0000256" key="2">
    <source>
        <dbReference type="ARBA" id="ARBA00023242"/>
    </source>
</evidence>
<dbReference type="GO" id="GO:0031490">
    <property type="term" value="F:chromatin DNA binding"/>
    <property type="evidence" value="ECO:0007669"/>
    <property type="project" value="InterPro"/>
</dbReference>
<dbReference type="GO" id="GO:0005634">
    <property type="term" value="C:nucleus"/>
    <property type="evidence" value="ECO:0007669"/>
    <property type="project" value="UniProtKB-SubCell"/>
</dbReference>
<proteinExistence type="predicted"/>
<keyword evidence="5" id="KW-1185">Reference proteome</keyword>
<feature type="domain" description="Mediator complex subunit 15 KIX" evidence="3">
    <location>
        <begin position="26"/>
        <end position="91"/>
    </location>
</feature>
<reference evidence="4 5" key="2">
    <citation type="journal article" date="2018" name="Hortic Res">
        <title>Improved Brassica rapa reference genome by single-molecule sequencing and chromosome conformation capture technologies.</title>
        <authorList>
            <person name="Zhang L."/>
            <person name="Cai X."/>
            <person name="Wu J."/>
            <person name="Liu M."/>
            <person name="Grob S."/>
            <person name="Cheng F."/>
            <person name="Liang J."/>
            <person name="Cai C."/>
            <person name="Liu Z."/>
            <person name="Liu B."/>
            <person name="Wang F."/>
            <person name="Li S."/>
            <person name="Liu F."/>
            <person name="Li X."/>
            <person name="Cheng L."/>
            <person name="Yang W."/>
            <person name="Li M.H."/>
            <person name="Grossniklaus U."/>
            <person name="Zheng H."/>
            <person name="Wang X."/>
        </authorList>
    </citation>
    <scope>NUCLEOTIDE SEQUENCE [LARGE SCALE GENOMIC DNA]</scope>
    <source>
        <strain evidence="4 5">cv. Chiifu-401-42</strain>
    </source>
</reference>
<organism evidence="4 5">
    <name type="scientific">Brassica campestris</name>
    <name type="common">Field mustard</name>
    <dbReference type="NCBI Taxonomy" id="3711"/>
    <lineage>
        <taxon>Eukaryota</taxon>
        <taxon>Viridiplantae</taxon>
        <taxon>Streptophyta</taxon>
        <taxon>Embryophyta</taxon>
        <taxon>Tracheophyta</taxon>
        <taxon>Spermatophyta</taxon>
        <taxon>Magnoliopsida</taxon>
        <taxon>eudicotyledons</taxon>
        <taxon>Gunneridae</taxon>
        <taxon>Pentapetalae</taxon>
        <taxon>rosids</taxon>
        <taxon>malvids</taxon>
        <taxon>Brassicales</taxon>
        <taxon>Brassicaceae</taxon>
        <taxon>Brassiceae</taxon>
        <taxon>Brassica</taxon>
    </lineage>
</organism>
<dbReference type="Gene3D" id="1.10.246.20">
    <property type="entry name" value="Coactivator CBP, KIX domain"/>
    <property type="match status" value="1"/>
</dbReference>
<protein>
    <recommendedName>
        <fullName evidence="3">Mediator complex subunit 15 KIX domain-containing protein</fullName>
    </recommendedName>
</protein>
<comment type="subcellular location">
    <subcellularLocation>
        <location evidence="1">Nucleus</location>
    </subcellularLocation>
</comment>
<dbReference type="Proteomes" id="UP000011750">
    <property type="component" value="Chromosome A06"/>
</dbReference>